<dbReference type="SUPFAM" id="SSF55315">
    <property type="entry name" value="L30e-like"/>
    <property type="match status" value="1"/>
</dbReference>
<sequence>MISWKEIKQLLEYGNEDHWVSTLSLNIDGRRFPKRKEFMVVLKNLLKQTRTDLESKTLAPEVRQSIEEDLKKMEGYLGNRFERNHHRGVLIYSCSQKGLWLPLAFPVPLRSKLVVLPHPYTLPLTALLDQYPKYAVVLVSQERARIFEVYLGEIIEHSEIYDEIPGKVHDPSSKEYKSMEEYGLAERRIERRGRRSETGTGGYSESAIYGLAERKIERHVGTHIRQHLKRIADTTFAFFKDHRFDWLIVGGQEENRSGFEETLHHDLKERIIGRIKSDPKLSLPEVYEETLKLIQEVEWSQKDQLVKQIAEANQPYGLGVFGVMPTLHALGQGAVQTLVVQDNVELPGARCPSCGHLNMGDSACPECGSPTDPVADLVEETIEQAISQSAQIVYVPRHPILEQSGGMGALLRYQPAKNTNLAKGAA</sequence>
<dbReference type="InterPro" id="IPR029064">
    <property type="entry name" value="Ribosomal_eL30-like_sf"/>
</dbReference>
<gene>
    <name evidence="1" type="ORF">MNODULE_14805</name>
</gene>
<dbReference type="Proteomes" id="UP000534783">
    <property type="component" value="Unassembled WGS sequence"/>
</dbReference>
<evidence type="ECO:0008006" key="3">
    <source>
        <dbReference type="Google" id="ProtNLM"/>
    </source>
</evidence>
<keyword evidence="2" id="KW-1185">Reference proteome</keyword>
<name>A0A7X6DRF8_9BACT</name>
<evidence type="ECO:0000313" key="2">
    <source>
        <dbReference type="Proteomes" id="UP000534783"/>
    </source>
</evidence>
<protein>
    <recommendedName>
        <fullName evidence="3">eRF1 domain-containing protein</fullName>
    </recommendedName>
</protein>
<reference evidence="1 2" key="1">
    <citation type="journal article" date="2020" name="Nature">
        <title>Bacterial chemolithoautotrophy via manganese oxidation.</title>
        <authorList>
            <person name="Yu H."/>
            <person name="Leadbetter J.R."/>
        </authorList>
    </citation>
    <scope>NUCLEOTIDE SEQUENCE [LARGE SCALE GENOMIC DNA]</scope>
    <source>
        <strain evidence="1 2">Mn-1</strain>
    </source>
</reference>
<dbReference type="AlphaFoldDB" id="A0A7X6DRF8"/>
<accession>A0A7X6DRF8</accession>
<comment type="caution">
    <text evidence="1">The sequence shown here is derived from an EMBL/GenBank/DDBJ whole genome shotgun (WGS) entry which is preliminary data.</text>
</comment>
<organism evidence="1 2">
    <name type="scientific">Candidatus Manganitrophus noduliformans</name>
    <dbReference type="NCBI Taxonomy" id="2606439"/>
    <lineage>
        <taxon>Bacteria</taxon>
        <taxon>Pseudomonadati</taxon>
        <taxon>Nitrospirota</taxon>
        <taxon>Nitrospiria</taxon>
        <taxon>Candidatus Troglogloeales</taxon>
        <taxon>Candidatus Manganitrophaceae</taxon>
        <taxon>Candidatus Manganitrophus</taxon>
    </lineage>
</organism>
<dbReference type="Pfam" id="PF18854">
    <property type="entry name" value="baeRF_family10"/>
    <property type="match status" value="1"/>
</dbReference>
<dbReference type="InterPro" id="IPR042226">
    <property type="entry name" value="eFR1_2_sf"/>
</dbReference>
<dbReference type="Gene3D" id="3.30.420.60">
    <property type="entry name" value="eRF1 domain 2"/>
    <property type="match status" value="1"/>
</dbReference>
<proteinExistence type="predicted"/>
<dbReference type="Gene3D" id="3.30.1330.30">
    <property type="match status" value="1"/>
</dbReference>
<evidence type="ECO:0000313" key="1">
    <source>
        <dbReference type="EMBL" id="NKE72016.1"/>
    </source>
</evidence>
<dbReference type="EMBL" id="VTOW01000003">
    <property type="protein sequence ID" value="NKE72016.1"/>
    <property type="molecule type" value="Genomic_DNA"/>
</dbReference>
<dbReference type="InterPro" id="IPR041202">
    <property type="entry name" value="BaeRF_family10"/>
</dbReference>
<dbReference type="RefSeq" id="WP_168061304.1">
    <property type="nucleotide sequence ID" value="NZ_VTOW01000003.1"/>
</dbReference>